<evidence type="ECO:0000313" key="3">
    <source>
        <dbReference type="Proteomes" id="UP001558632"/>
    </source>
</evidence>
<dbReference type="PANTHER" id="PTHR45694">
    <property type="entry name" value="GLUTAREDOXIN 2"/>
    <property type="match status" value="1"/>
</dbReference>
<feature type="domain" description="Glutaredoxin" evidence="1">
    <location>
        <begin position="124"/>
        <end position="189"/>
    </location>
</feature>
<protein>
    <submittedName>
        <fullName evidence="2">Glutaredoxin-2</fullName>
    </submittedName>
</protein>
<dbReference type="PROSITE" id="PS51257">
    <property type="entry name" value="PROKAR_LIPOPROTEIN"/>
    <property type="match status" value="1"/>
</dbReference>
<dbReference type="Gene3D" id="3.40.30.10">
    <property type="entry name" value="Glutaredoxin"/>
    <property type="match status" value="1"/>
</dbReference>
<dbReference type="PROSITE" id="PS51354">
    <property type="entry name" value="GLUTAREDOXIN_2"/>
    <property type="match status" value="1"/>
</dbReference>
<accession>A0ABR3K7U9</accession>
<dbReference type="PANTHER" id="PTHR45694:SF18">
    <property type="entry name" value="GLUTAREDOXIN-1-RELATED"/>
    <property type="match status" value="1"/>
</dbReference>
<sequence>MSGCRSKQFLVCYLLLGRPSCQGAWWITVGCTDSLLIRNLIVVPTILVFPAKSSSARPTLVKNLSVVMLRPLRTKEEEKPPYPHQRAFINKATLMAEGNASALWQEMSASALTVLLSLIRIYPVVIFSQSNCRYCAEVNDIFQWYCLPRGSHITVQLDREERSRYFKEALHYLTGLKTVPQVFIGGQFIGDAEIIKRIHCNGVLQEMLNKLRLIQCNNGCQYCCNCMTNYDCYQ</sequence>
<dbReference type="Proteomes" id="UP001558632">
    <property type="component" value="Unassembled WGS sequence"/>
</dbReference>
<gene>
    <name evidence="2" type="ORF">TSPI_01883</name>
</gene>
<comment type="caution">
    <text evidence="2">The sequence shown here is derived from an EMBL/GenBank/DDBJ whole genome shotgun (WGS) entry which is preliminary data.</text>
</comment>
<evidence type="ECO:0000259" key="1">
    <source>
        <dbReference type="Pfam" id="PF00462"/>
    </source>
</evidence>
<reference evidence="2 3" key="1">
    <citation type="submission" date="2024-07" db="EMBL/GenBank/DDBJ databases">
        <title>Enhanced genomic and transcriptomic resources for Trichinella pseudospiralis and T. spiralis underpin the discovery of pronounced molecular differences between stages and species.</title>
        <authorList>
            <person name="Pasi K.K."/>
            <person name="La Rosa G."/>
            <person name="Gomez-Morales M.A."/>
            <person name="Tosini F."/>
            <person name="Sumanam S."/>
            <person name="Young N.D."/>
            <person name="Chang B.C."/>
            <person name="Robin G.B."/>
        </authorList>
    </citation>
    <scope>NUCLEOTIDE SEQUENCE [LARGE SCALE GENOMIC DNA]</scope>
    <source>
        <strain evidence="2">ISS534</strain>
    </source>
</reference>
<dbReference type="SUPFAM" id="SSF52833">
    <property type="entry name" value="Thioredoxin-like"/>
    <property type="match status" value="1"/>
</dbReference>
<dbReference type="EMBL" id="JBEUSY010000451">
    <property type="protein sequence ID" value="KAL1232228.1"/>
    <property type="molecule type" value="Genomic_DNA"/>
</dbReference>
<dbReference type="InterPro" id="IPR036249">
    <property type="entry name" value="Thioredoxin-like_sf"/>
</dbReference>
<dbReference type="PRINTS" id="PR00160">
    <property type="entry name" value="GLUTAREDOXIN"/>
</dbReference>
<proteinExistence type="predicted"/>
<organism evidence="2 3">
    <name type="scientific">Trichinella spiralis</name>
    <name type="common">Trichina worm</name>
    <dbReference type="NCBI Taxonomy" id="6334"/>
    <lineage>
        <taxon>Eukaryota</taxon>
        <taxon>Metazoa</taxon>
        <taxon>Ecdysozoa</taxon>
        <taxon>Nematoda</taxon>
        <taxon>Enoplea</taxon>
        <taxon>Dorylaimia</taxon>
        <taxon>Trichinellida</taxon>
        <taxon>Trichinellidae</taxon>
        <taxon>Trichinella</taxon>
    </lineage>
</organism>
<dbReference type="InterPro" id="IPR014025">
    <property type="entry name" value="Glutaredoxin_subgr"/>
</dbReference>
<name>A0ABR3K7U9_TRISP</name>
<evidence type="ECO:0000313" key="2">
    <source>
        <dbReference type="EMBL" id="KAL1232228.1"/>
    </source>
</evidence>
<keyword evidence="3" id="KW-1185">Reference proteome</keyword>
<dbReference type="Pfam" id="PF00462">
    <property type="entry name" value="Glutaredoxin"/>
    <property type="match status" value="1"/>
</dbReference>
<dbReference type="InterPro" id="IPR002109">
    <property type="entry name" value="Glutaredoxin"/>
</dbReference>